<accession>A0AB36FR33</accession>
<sequence>MQGGNYPYITYERFEIITLKQPIKQKINAFKHKSRKTSFLFSSFVKSYVAGYKNNVYLHVINRHLDEFY</sequence>
<dbReference type="AlphaFoldDB" id="A0AB36FR33"/>
<evidence type="ECO:0000313" key="2">
    <source>
        <dbReference type="Proteomes" id="UP000095392"/>
    </source>
</evidence>
<organism evidence="1 2">
    <name type="scientific">Alteromonas macleodii</name>
    <name type="common">Pseudoalteromonas macleodii</name>
    <dbReference type="NCBI Taxonomy" id="28108"/>
    <lineage>
        <taxon>Bacteria</taxon>
        <taxon>Pseudomonadati</taxon>
        <taxon>Pseudomonadota</taxon>
        <taxon>Gammaproteobacteria</taxon>
        <taxon>Alteromonadales</taxon>
        <taxon>Alteromonadaceae</taxon>
        <taxon>Alteromonas/Salinimonas group</taxon>
        <taxon>Alteromonas</taxon>
    </lineage>
</organism>
<protein>
    <submittedName>
        <fullName evidence="1">Uncharacterized protein</fullName>
    </submittedName>
</protein>
<proteinExistence type="predicted"/>
<gene>
    <name evidence="1" type="ORF">BFV95_2267</name>
</gene>
<name>A0AB36FR33_ALTMA</name>
<dbReference type="Proteomes" id="UP000095392">
    <property type="component" value="Unassembled WGS sequence"/>
</dbReference>
<evidence type="ECO:0000313" key="1">
    <source>
        <dbReference type="EMBL" id="OES31353.1"/>
    </source>
</evidence>
<dbReference type="EMBL" id="MIPY01000014">
    <property type="protein sequence ID" value="OES31353.1"/>
    <property type="molecule type" value="Genomic_DNA"/>
</dbReference>
<comment type="caution">
    <text evidence="1">The sequence shown here is derived from an EMBL/GenBank/DDBJ whole genome shotgun (WGS) entry which is preliminary data.</text>
</comment>
<keyword evidence="2" id="KW-1185">Reference proteome</keyword>
<reference evidence="1 2" key="1">
    <citation type="submission" date="2016-09" db="EMBL/GenBank/DDBJ databases">
        <title>Draft Genome Sequence of four Alteromonas macleodii strains isolated from copper coupons and grown long-term at elevated copper levels.</title>
        <authorList>
            <person name="Cusick K."/>
            <person name="Dale J."/>
            <person name="Little B."/>
            <person name="Biffinger J."/>
        </authorList>
    </citation>
    <scope>NUCLEOTIDE SEQUENCE [LARGE SCALE GENOMIC DNA]</scope>
    <source>
        <strain evidence="1 2">KCP01</strain>
    </source>
</reference>